<dbReference type="GO" id="GO:0006351">
    <property type="term" value="P:DNA-templated transcription"/>
    <property type="evidence" value="ECO:0007669"/>
    <property type="project" value="TreeGrafter"/>
</dbReference>
<dbReference type="PROSITE" id="PS50931">
    <property type="entry name" value="HTH_LYSR"/>
    <property type="match status" value="1"/>
</dbReference>
<dbReference type="SUPFAM" id="SSF53850">
    <property type="entry name" value="Periplasmic binding protein-like II"/>
    <property type="match status" value="1"/>
</dbReference>
<dbReference type="AlphaFoldDB" id="A0A5C0AR55"/>
<evidence type="ECO:0000256" key="4">
    <source>
        <dbReference type="ARBA" id="ARBA00023163"/>
    </source>
</evidence>
<dbReference type="EMBL" id="CP043046">
    <property type="protein sequence ID" value="QEI04582.1"/>
    <property type="molecule type" value="Genomic_DNA"/>
</dbReference>
<name>A0A5C0AR55_9BURK</name>
<accession>A0A5C0AR55</accession>
<proteinExistence type="inferred from homology"/>
<sequence>MIKLDDIAIFVHVVRAGGLAAAARRLGMPANTISRRLRELETAVGTPLLLRSSRYLHCTAAGDVFFSRCQDSVDVLELASRDLHSSGCQIRGEVRVAMSSSFSEFAGPGFFNDFLDTNPQVRVQFMIIDQEPRLVDNGIDLALRLGPIDKPSKVVRKLGRVTLGLYASEAYIAAYGQPCHISDLRAHRHIRYLDPRHNENWVIKGPDGEHPLRMDGQFASDSTMGMIHAAEAGRGIALISTQAMRHGRHALVRVLPDYHVVTDGFYAVYPAHGTLSAAARALLDFVIQATALLDQAAGDA</sequence>
<dbReference type="InterPro" id="IPR005119">
    <property type="entry name" value="LysR_subst-bd"/>
</dbReference>
<dbReference type="GO" id="GO:0043565">
    <property type="term" value="F:sequence-specific DNA binding"/>
    <property type="evidence" value="ECO:0007669"/>
    <property type="project" value="TreeGrafter"/>
</dbReference>
<evidence type="ECO:0000256" key="3">
    <source>
        <dbReference type="ARBA" id="ARBA00023125"/>
    </source>
</evidence>
<dbReference type="InterPro" id="IPR036390">
    <property type="entry name" value="WH_DNA-bd_sf"/>
</dbReference>
<dbReference type="CDD" id="cd08422">
    <property type="entry name" value="PBP2_CrgA_like"/>
    <property type="match status" value="1"/>
</dbReference>
<gene>
    <name evidence="6" type="ORF">FXN63_01085</name>
</gene>
<dbReference type="Pfam" id="PF00126">
    <property type="entry name" value="HTH_1"/>
    <property type="match status" value="1"/>
</dbReference>
<organism evidence="6 7">
    <name type="scientific">Pigmentiphaga aceris</name>
    <dbReference type="NCBI Taxonomy" id="1940612"/>
    <lineage>
        <taxon>Bacteria</taxon>
        <taxon>Pseudomonadati</taxon>
        <taxon>Pseudomonadota</taxon>
        <taxon>Betaproteobacteria</taxon>
        <taxon>Burkholderiales</taxon>
        <taxon>Alcaligenaceae</taxon>
        <taxon>Pigmentiphaga</taxon>
    </lineage>
</organism>
<keyword evidence="3" id="KW-0238">DNA-binding</keyword>
<keyword evidence="4" id="KW-0804">Transcription</keyword>
<dbReference type="InterPro" id="IPR000847">
    <property type="entry name" value="LysR_HTH_N"/>
</dbReference>
<feature type="domain" description="HTH lysR-type" evidence="5">
    <location>
        <begin position="2"/>
        <end position="59"/>
    </location>
</feature>
<dbReference type="Pfam" id="PF03466">
    <property type="entry name" value="LysR_substrate"/>
    <property type="match status" value="1"/>
</dbReference>
<dbReference type="PANTHER" id="PTHR30537:SF5">
    <property type="entry name" value="HTH-TYPE TRANSCRIPTIONAL ACTIVATOR TTDR-RELATED"/>
    <property type="match status" value="1"/>
</dbReference>
<evidence type="ECO:0000313" key="7">
    <source>
        <dbReference type="Proteomes" id="UP000325161"/>
    </source>
</evidence>
<evidence type="ECO:0000259" key="5">
    <source>
        <dbReference type="PROSITE" id="PS50931"/>
    </source>
</evidence>
<keyword evidence="2" id="KW-0805">Transcription regulation</keyword>
<dbReference type="InterPro" id="IPR058163">
    <property type="entry name" value="LysR-type_TF_proteobact-type"/>
</dbReference>
<dbReference type="InterPro" id="IPR036388">
    <property type="entry name" value="WH-like_DNA-bd_sf"/>
</dbReference>
<dbReference type="GO" id="GO:0003700">
    <property type="term" value="F:DNA-binding transcription factor activity"/>
    <property type="evidence" value="ECO:0007669"/>
    <property type="project" value="InterPro"/>
</dbReference>
<reference evidence="6 7" key="1">
    <citation type="submission" date="2019-08" db="EMBL/GenBank/DDBJ databases">
        <title>Amphibian skin-associated Pigmentiphaga: genome sequence and occurrence across geography and hosts.</title>
        <authorList>
            <person name="Bletz M.C."/>
            <person name="Bunk B."/>
            <person name="Sproeer C."/>
            <person name="Biwer P."/>
            <person name="Reiter S."/>
            <person name="Rabemananjara F.C.E."/>
            <person name="Schulz S."/>
            <person name="Overmann J."/>
            <person name="Vences M."/>
        </authorList>
    </citation>
    <scope>NUCLEOTIDE SEQUENCE [LARGE SCALE GENOMIC DNA]</scope>
    <source>
        <strain evidence="6 7">Mada1488</strain>
    </source>
</reference>
<dbReference type="PANTHER" id="PTHR30537">
    <property type="entry name" value="HTH-TYPE TRANSCRIPTIONAL REGULATOR"/>
    <property type="match status" value="1"/>
</dbReference>
<dbReference type="RefSeq" id="WP_148812022.1">
    <property type="nucleotide sequence ID" value="NZ_CP043046.1"/>
</dbReference>
<evidence type="ECO:0000256" key="2">
    <source>
        <dbReference type="ARBA" id="ARBA00023015"/>
    </source>
</evidence>
<comment type="similarity">
    <text evidence="1">Belongs to the LysR transcriptional regulatory family.</text>
</comment>
<evidence type="ECO:0000313" key="6">
    <source>
        <dbReference type="EMBL" id="QEI04582.1"/>
    </source>
</evidence>
<keyword evidence="7" id="KW-1185">Reference proteome</keyword>
<dbReference type="SUPFAM" id="SSF46785">
    <property type="entry name" value="Winged helix' DNA-binding domain"/>
    <property type="match status" value="1"/>
</dbReference>
<dbReference type="Gene3D" id="3.40.190.290">
    <property type="match status" value="1"/>
</dbReference>
<dbReference type="KEGG" id="pacr:FXN63_01085"/>
<dbReference type="Proteomes" id="UP000325161">
    <property type="component" value="Chromosome"/>
</dbReference>
<protein>
    <submittedName>
        <fullName evidence="6">LysR family transcriptional regulator</fullName>
    </submittedName>
</protein>
<evidence type="ECO:0000256" key="1">
    <source>
        <dbReference type="ARBA" id="ARBA00009437"/>
    </source>
</evidence>
<dbReference type="OrthoDB" id="116299at2"/>
<dbReference type="Gene3D" id="1.10.10.10">
    <property type="entry name" value="Winged helix-like DNA-binding domain superfamily/Winged helix DNA-binding domain"/>
    <property type="match status" value="1"/>
</dbReference>